<dbReference type="Proteomes" id="UP001162640">
    <property type="component" value="Unassembled WGS sequence"/>
</dbReference>
<dbReference type="GO" id="GO:0034464">
    <property type="term" value="C:BBSome"/>
    <property type="evidence" value="ECO:0007669"/>
    <property type="project" value="InterPro"/>
</dbReference>
<protein>
    <submittedName>
        <fullName evidence="2">Uncharacterized protein</fullName>
    </submittedName>
</protein>
<dbReference type="Pfam" id="PF14777">
    <property type="entry name" value="BBIP10"/>
    <property type="match status" value="1"/>
</dbReference>
<evidence type="ECO:0000313" key="2">
    <source>
        <dbReference type="EMBL" id="GMH60765.1"/>
    </source>
</evidence>
<organism evidence="2 3">
    <name type="scientific">Triparma laevis f. inornata</name>
    <dbReference type="NCBI Taxonomy" id="1714386"/>
    <lineage>
        <taxon>Eukaryota</taxon>
        <taxon>Sar</taxon>
        <taxon>Stramenopiles</taxon>
        <taxon>Ochrophyta</taxon>
        <taxon>Bolidophyceae</taxon>
        <taxon>Parmales</taxon>
        <taxon>Triparmaceae</taxon>
        <taxon>Triparma</taxon>
    </lineage>
</organism>
<dbReference type="InterPro" id="IPR028233">
    <property type="entry name" value="BBIP10"/>
</dbReference>
<feature type="region of interest" description="Disordered" evidence="1">
    <location>
        <begin position="1"/>
        <end position="77"/>
    </location>
</feature>
<proteinExistence type="predicted"/>
<feature type="compositionally biased region" description="Polar residues" evidence="1">
    <location>
        <begin position="63"/>
        <end position="75"/>
    </location>
</feature>
<sequence length="143" mass="15543">MTMATIKHHTSEIPDPSLSKIGRRKSSGAGRNKAPPPSPGVSRGVVKGGKDDGEVIGADSTRDLNNSIEDSQQVDNDIVGEDEFNQSSASIPQRRIMEVVKSAGLVFSEKGEHQFILSKPKIMAIKSREMEKLEAKLDEDVED</sequence>
<gene>
    <name evidence="2" type="ORF">TL16_g03121</name>
</gene>
<evidence type="ECO:0000313" key="3">
    <source>
        <dbReference type="Proteomes" id="UP001162640"/>
    </source>
</evidence>
<evidence type="ECO:0000256" key="1">
    <source>
        <dbReference type="SAM" id="MobiDB-lite"/>
    </source>
</evidence>
<reference evidence="3" key="1">
    <citation type="journal article" date="2023" name="Commun. Biol.">
        <title>Genome analysis of Parmales, the sister group of diatoms, reveals the evolutionary specialization of diatoms from phago-mixotrophs to photoautotrophs.</title>
        <authorList>
            <person name="Ban H."/>
            <person name="Sato S."/>
            <person name="Yoshikawa S."/>
            <person name="Yamada K."/>
            <person name="Nakamura Y."/>
            <person name="Ichinomiya M."/>
            <person name="Sato N."/>
            <person name="Blanc-Mathieu R."/>
            <person name="Endo H."/>
            <person name="Kuwata A."/>
            <person name="Ogata H."/>
        </authorList>
    </citation>
    <scope>NUCLEOTIDE SEQUENCE [LARGE SCALE GENOMIC DNA]</scope>
</reference>
<dbReference type="EMBL" id="BLQM01000080">
    <property type="protein sequence ID" value="GMH60765.1"/>
    <property type="molecule type" value="Genomic_DNA"/>
</dbReference>
<dbReference type="AlphaFoldDB" id="A0A9W7A0R1"/>
<dbReference type="GO" id="GO:0060271">
    <property type="term" value="P:cilium assembly"/>
    <property type="evidence" value="ECO:0007669"/>
    <property type="project" value="InterPro"/>
</dbReference>
<comment type="caution">
    <text evidence="2">The sequence shown here is derived from an EMBL/GenBank/DDBJ whole genome shotgun (WGS) entry which is preliminary data.</text>
</comment>
<name>A0A9W7A0R1_9STRA</name>
<accession>A0A9W7A0R1</accession>